<keyword evidence="2" id="KW-1185">Reference proteome</keyword>
<protein>
    <submittedName>
        <fullName evidence="1">Uncharacterized protein</fullName>
    </submittedName>
</protein>
<evidence type="ECO:0000313" key="1">
    <source>
        <dbReference type="EMBL" id="MFD0797208.1"/>
    </source>
</evidence>
<proteinExistence type="predicted"/>
<comment type="caution">
    <text evidence="1">The sequence shown here is derived from an EMBL/GenBank/DDBJ whole genome shotgun (WGS) entry which is preliminary data.</text>
</comment>
<evidence type="ECO:0000313" key="2">
    <source>
        <dbReference type="Proteomes" id="UP001597012"/>
    </source>
</evidence>
<accession>A0ABW3B1Q6</accession>
<dbReference type="Proteomes" id="UP001597012">
    <property type="component" value="Unassembled WGS sequence"/>
</dbReference>
<name>A0ABW3B1Q6_9FLAO</name>
<reference evidence="2" key="1">
    <citation type="journal article" date="2019" name="Int. J. Syst. Evol. Microbiol.">
        <title>The Global Catalogue of Microorganisms (GCM) 10K type strain sequencing project: providing services to taxonomists for standard genome sequencing and annotation.</title>
        <authorList>
            <consortium name="The Broad Institute Genomics Platform"/>
            <consortium name="The Broad Institute Genome Sequencing Center for Infectious Disease"/>
            <person name="Wu L."/>
            <person name="Ma J."/>
        </authorList>
    </citation>
    <scope>NUCLEOTIDE SEQUENCE [LARGE SCALE GENOMIC DNA]</scope>
    <source>
        <strain evidence="2">CCUG 61948</strain>
    </source>
</reference>
<sequence>MLKKFPEIEQFFRKDYFSEEDLLQLKEKLASNYPEKNLLEKAHSLMELFLLKFKLSSPEELKNFKEEDIVNSHLKANKKITSVNVKQLDLPPGWSDERALDINCYKGVPLVFICTYLKISKPLIKRELSAARLDSYMGNSLSNEQFEALKPLLQKRILIKFAAKLGGGPLKLNKKITSIKRSNRRRKAGSYDEVAKYGLGKLIYIRSK</sequence>
<dbReference type="EMBL" id="JBHTHY010000004">
    <property type="protein sequence ID" value="MFD0797208.1"/>
    <property type="molecule type" value="Genomic_DNA"/>
</dbReference>
<gene>
    <name evidence="1" type="ORF">ACFQZJ_07040</name>
</gene>
<organism evidence="1 2">
    <name type="scientific">Maribacter chungangensis</name>
    <dbReference type="NCBI Taxonomy" id="1069117"/>
    <lineage>
        <taxon>Bacteria</taxon>
        <taxon>Pseudomonadati</taxon>
        <taxon>Bacteroidota</taxon>
        <taxon>Flavobacteriia</taxon>
        <taxon>Flavobacteriales</taxon>
        <taxon>Flavobacteriaceae</taxon>
        <taxon>Maribacter</taxon>
    </lineage>
</organism>
<dbReference type="RefSeq" id="WP_379933364.1">
    <property type="nucleotide sequence ID" value="NZ_JBHTHY010000004.1"/>
</dbReference>